<proteinExistence type="predicted"/>
<evidence type="ECO:0000313" key="3">
    <source>
        <dbReference type="Proteomes" id="UP000177652"/>
    </source>
</evidence>
<sequence>MRKVVSLAAFIVGLAIGTAPVLAQTFDPSKNCKQIERLHVAGDGYENVAVLLPVAGFSVPDGKTPTFTLDTQIDPADARRDGNSVRLAHECTFAGKNFVWYYVGGEKTVEYDGKSFFEAIVPFKVTTIKDKPVVRTKIGPINRYVGKWLTVGGKSIVVLERQS</sequence>
<protein>
    <submittedName>
        <fullName evidence="2">Uncharacterized protein</fullName>
    </submittedName>
</protein>
<evidence type="ECO:0000256" key="1">
    <source>
        <dbReference type="SAM" id="SignalP"/>
    </source>
</evidence>
<reference evidence="2 3" key="1">
    <citation type="journal article" date="2016" name="Nat. Commun.">
        <title>Thousands of microbial genomes shed light on interconnected biogeochemical processes in an aquifer system.</title>
        <authorList>
            <person name="Anantharaman K."/>
            <person name="Brown C.T."/>
            <person name="Hug L.A."/>
            <person name="Sharon I."/>
            <person name="Castelle C.J."/>
            <person name="Probst A.J."/>
            <person name="Thomas B.C."/>
            <person name="Singh A."/>
            <person name="Wilkins M.J."/>
            <person name="Karaoz U."/>
            <person name="Brodie E.L."/>
            <person name="Williams K.H."/>
            <person name="Hubbard S.S."/>
            <person name="Banfield J.F."/>
        </authorList>
    </citation>
    <scope>NUCLEOTIDE SEQUENCE [LARGE SCALE GENOMIC DNA]</scope>
</reference>
<accession>A0A1F6DXQ3</accession>
<dbReference type="AlphaFoldDB" id="A0A1F6DXQ3"/>
<comment type="caution">
    <text evidence="2">The sequence shown here is derived from an EMBL/GenBank/DDBJ whole genome shotgun (WGS) entry which is preliminary data.</text>
</comment>
<keyword evidence="1" id="KW-0732">Signal</keyword>
<organism evidence="2 3">
    <name type="scientific">Candidatus Kaiserbacteria bacterium RIFCSPHIGHO2_02_FULL_55_20</name>
    <dbReference type="NCBI Taxonomy" id="1798497"/>
    <lineage>
        <taxon>Bacteria</taxon>
        <taxon>Candidatus Kaiseribacteriota</taxon>
    </lineage>
</organism>
<dbReference type="EMBL" id="MFLK01000031">
    <property type="protein sequence ID" value="OGG65772.1"/>
    <property type="molecule type" value="Genomic_DNA"/>
</dbReference>
<gene>
    <name evidence="2" type="ORF">A3D71_04485</name>
</gene>
<name>A0A1F6DXQ3_9BACT</name>
<dbReference type="Proteomes" id="UP000177652">
    <property type="component" value="Unassembled WGS sequence"/>
</dbReference>
<feature type="signal peptide" evidence="1">
    <location>
        <begin position="1"/>
        <end position="23"/>
    </location>
</feature>
<feature type="chain" id="PRO_5009524017" evidence="1">
    <location>
        <begin position="24"/>
        <end position="163"/>
    </location>
</feature>
<evidence type="ECO:0000313" key="2">
    <source>
        <dbReference type="EMBL" id="OGG65772.1"/>
    </source>
</evidence>